<comment type="caution">
    <text evidence="1">The sequence shown here is derived from an EMBL/GenBank/DDBJ whole genome shotgun (WGS) entry which is preliminary data.</text>
</comment>
<gene>
    <name evidence="1" type="ORF">DSO57_1006873</name>
</gene>
<keyword evidence="2" id="KW-1185">Reference proteome</keyword>
<reference evidence="1" key="1">
    <citation type="submission" date="2022-04" db="EMBL/GenBank/DDBJ databases">
        <title>Genome of the entomopathogenic fungus Entomophthora muscae.</title>
        <authorList>
            <person name="Elya C."/>
            <person name="Lovett B.R."/>
            <person name="Lee E."/>
            <person name="Macias A.M."/>
            <person name="Hajek A.E."/>
            <person name="De Bivort B.L."/>
            <person name="Kasson M.T."/>
            <person name="De Fine Licht H.H."/>
            <person name="Stajich J.E."/>
        </authorList>
    </citation>
    <scope>NUCLEOTIDE SEQUENCE</scope>
    <source>
        <strain evidence="1">Berkeley</strain>
    </source>
</reference>
<evidence type="ECO:0000313" key="2">
    <source>
        <dbReference type="Proteomes" id="UP001165960"/>
    </source>
</evidence>
<protein>
    <submittedName>
        <fullName evidence="1">Uncharacterized protein</fullName>
    </submittedName>
</protein>
<organism evidence="1 2">
    <name type="scientific">Entomophthora muscae</name>
    <dbReference type="NCBI Taxonomy" id="34485"/>
    <lineage>
        <taxon>Eukaryota</taxon>
        <taxon>Fungi</taxon>
        <taxon>Fungi incertae sedis</taxon>
        <taxon>Zoopagomycota</taxon>
        <taxon>Entomophthoromycotina</taxon>
        <taxon>Entomophthoromycetes</taxon>
        <taxon>Entomophthorales</taxon>
        <taxon>Entomophthoraceae</taxon>
        <taxon>Entomophthora</taxon>
    </lineage>
</organism>
<name>A0ACC2T7G8_9FUNG</name>
<proteinExistence type="predicted"/>
<dbReference type="Proteomes" id="UP001165960">
    <property type="component" value="Unassembled WGS sequence"/>
</dbReference>
<accession>A0ACC2T7G8</accession>
<sequence>MKPPVTPKPMPASAAELPLNHTDKLFGIVYIILTGLIDTIVPNSSLWSWVGKSMSYLIKSAPILWWAMHTQSVTCQLPEASKPEAQGWFPDTFIKAGIETQCCRKWLVNCLGMELTISLFQGLECFVENEMWRKGKRRCVKTQQLGEYFSKIRNQVDDLEACECHHNWIDCHHPSKDLGVNVIASEITGKICEYIVYTGVYGYRLGGVGQYQRGPGVLLGGV</sequence>
<dbReference type="EMBL" id="QTSX02003570">
    <property type="protein sequence ID" value="KAJ9070533.1"/>
    <property type="molecule type" value="Genomic_DNA"/>
</dbReference>
<evidence type="ECO:0000313" key="1">
    <source>
        <dbReference type="EMBL" id="KAJ9070533.1"/>
    </source>
</evidence>